<dbReference type="EMBL" id="BGZK01001278">
    <property type="protein sequence ID" value="GBP76162.1"/>
    <property type="molecule type" value="Genomic_DNA"/>
</dbReference>
<reference evidence="1 2" key="1">
    <citation type="journal article" date="2019" name="Commun. Biol.">
        <title>The bagworm genome reveals a unique fibroin gene that provides high tensile strength.</title>
        <authorList>
            <person name="Kono N."/>
            <person name="Nakamura H."/>
            <person name="Ohtoshi R."/>
            <person name="Tomita M."/>
            <person name="Numata K."/>
            <person name="Arakawa K."/>
        </authorList>
    </citation>
    <scope>NUCLEOTIDE SEQUENCE [LARGE SCALE GENOMIC DNA]</scope>
</reference>
<organism evidence="1 2">
    <name type="scientific">Eumeta variegata</name>
    <name type="common">Bagworm moth</name>
    <name type="synonym">Eumeta japonica</name>
    <dbReference type="NCBI Taxonomy" id="151549"/>
    <lineage>
        <taxon>Eukaryota</taxon>
        <taxon>Metazoa</taxon>
        <taxon>Ecdysozoa</taxon>
        <taxon>Arthropoda</taxon>
        <taxon>Hexapoda</taxon>
        <taxon>Insecta</taxon>
        <taxon>Pterygota</taxon>
        <taxon>Neoptera</taxon>
        <taxon>Endopterygota</taxon>
        <taxon>Lepidoptera</taxon>
        <taxon>Glossata</taxon>
        <taxon>Ditrysia</taxon>
        <taxon>Tineoidea</taxon>
        <taxon>Psychidae</taxon>
        <taxon>Oiketicinae</taxon>
        <taxon>Eumeta</taxon>
    </lineage>
</organism>
<evidence type="ECO:0000313" key="2">
    <source>
        <dbReference type="Proteomes" id="UP000299102"/>
    </source>
</evidence>
<gene>
    <name evidence="1" type="ORF">EVAR_56034_1</name>
</gene>
<protein>
    <submittedName>
        <fullName evidence="1">Uncharacterized protein</fullName>
    </submittedName>
</protein>
<dbReference type="Proteomes" id="UP000299102">
    <property type="component" value="Unassembled WGS sequence"/>
</dbReference>
<proteinExistence type="predicted"/>
<sequence length="162" mass="18980">MRLVTRGEAGLIDQAGLTRTAPAPIPLRSISFVSYRFYRRESRRVQNERVTALVKSRQRSFPVDLAGKKGFRSLHRRWYGGLLHKAALNLVRGRLRRQEERFKKESKLSNVHRNCELHNQTLHRTRHRFATAFYTRCSAFKRQLFAASFFGRVTKQHRGGDI</sequence>
<name>A0A4C1YMN2_EUMVA</name>
<accession>A0A4C1YMN2</accession>
<evidence type="ECO:0000313" key="1">
    <source>
        <dbReference type="EMBL" id="GBP76162.1"/>
    </source>
</evidence>
<comment type="caution">
    <text evidence="1">The sequence shown here is derived from an EMBL/GenBank/DDBJ whole genome shotgun (WGS) entry which is preliminary data.</text>
</comment>
<dbReference type="AlphaFoldDB" id="A0A4C1YMN2"/>
<keyword evidence="2" id="KW-1185">Reference proteome</keyword>